<evidence type="ECO:0000256" key="7">
    <source>
        <dbReference type="SAM" id="Phobius"/>
    </source>
</evidence>
<dbReference type="GO" id="GO:0016020">
    <property type="term" value="C:membrane"/>
    <property type="evidence" value="ECO:0007669"/>
    <property type="project" value="UniProtKB-SubCell"/>
</dbReference>
<dbReference type="Proteomes" id="UP000613740">
    <property type="component" value="Unassembled WGS sequence"/>
</dbReference>
<dbReference type="InterPro" id="IPR051645">
    <property type="entry name" value="PER33/POM33_regulator"/>
</dbReference>
<sequence>MEAFKKFDFDGNEKWQSYLKSVELTNDSPEMLTKLKARWYKKNVDPSFELPAAAGTGASAGSKFSAGPSPAPTSTSAPKPASATGTGACASSSSAGNSSSYGGYAAPPPPRYGGGGSGTYGGPSAQRRLFMMHLAILVLGVWAVVPLLPGGRRAYIFLLRCSMLAQGYKIYLQHGLPSVRPWSMAMAWVQRVIPTADFLQLLVAFSFSAAPPMVLVAAPILVLAAYHAAAYVAAHHSGHPLWQRYGARVHAVMLRRQADAVLLNAACEVATGFMLVLHLLTPARSFLTLVFYVQILKLKLHVPDTAMQHRKVWAMIDDYTRPYRAKLPPAAEAAIQAAACWMSAVPGAPQ</sequence>
<evidence type="ECO:0000256" key="3">
    <source>
        <dbReference type="ARBA" id="ARBA00022692"/>
    </source>
</evidence>
<evidence type="ECO:0000313" key="9">
    <source>
        <dbReference type="Proteomes" id="UP000613740"/>
    </source>
</evidence>
<accession>A0A835WWG9</accession>
<protein>
    <submittedName>
        <fullName evidence="8">Uncharacterized protein</fullName>
    </submittedName>
</protein>
<dbReference type="PANTHER" id="PTHR12703:SF4">
    <property type="entry name" value="TRANSMEMBRANE PROTEIN 33"/>
    <property type="match status" value="1"/>
</dbReference>
<evidence type="ECO:0000256" key="1">
    <source>
        <dbReference type="ARBA" id="ARBA00004141"/>
    </source>
</evidence>
<dbReference type="GO" id="GO:0061024">
    <property type="term" value="P:membrane organization"/>
    <property type="evidence" value="ECO:0007669"/>
    <property type="project" value="TreeGrafter"/>
</dbReference>
<keyword evidence="5 7" id="KW-0472">Membrane</keyword>
<dbReference type="Pfam" id="PF03661">
    <property type="entry name" value="TMEM33_Pom33"/>
    <property type="match status" value="1"/>
</dbReference>
<keyword evidence="3 7" id="KW-0812">Transmembrane</keyword>
<dbReference type="GO" id="GO:0071786">
    <property type="term" value="P:endoplasmic reticulum tubular network organization"/>
    <property type="evidence" value="ECO:0007669"/>
    <property type="project" value="TreeGrafter"/>
</dbReference>
<proteinExistence type="inferred from homology"/>
<feature type="region of interest" description="Disordered" evidence="6">
    <location>
        <begin position="59"/>
        <end position="89"/>
    </location>
</feature>
<evidence type="ECO:0000256" key="5">
    <source>
        <dbReference type="ARBA" id="ARBA00023136"/>
    </source>
</evidence>
<comment type="subcellular location">
    <subcellularLocation>
        <location evidence="1">Membrane</location>
        <topology evidence="1">Multi-pass membrane protein</topology>
    </subcellularLocation>
</comment>
<evidence type="ECO:0000313" key="8">
    <source>
        <dbReference type="EMBL" id="KAG2454697.1"/>
    </source>
</evidence>
<dbReference type="InterPro" id="IPR005344">
    <property type="entry name" value="TMEM33/Pom33"/>
</dbReference>
<evidence type="ECO:0000256" key="2">
    <source>
        <dbReference type="ARBA" id="ARBA00007322"/>
    </source>
</evidence>
<dbReference type="GO" id="GO:0005783">
    <property type="term" value="C:endoplasmic reticulum"/>
    <property type="evidence" value="ECO:0007669"/>
    <property type="project" value="TreeGrafter"/>
</dbReference>
<feature type="transmembrane region" description="Helical" evidence="7">
    <location>
        <begin position="129"/>
        <end position="148"/>
    </location>
</feature>
<organism evidence="8 9">
    <name type="scientific">Chlamydomonas schloesseri</name>
    <dbReference type="NCBI Taxonomy" id="2026947"/>
    <lineage>
        <taxon>Eukaryota</taxon>
        <taxon>Viridiplantae</taxon>
        <taxon>Chlorophyta</taxon>
        <taxon>core chlorophytes</taxon>
        <taxon>Chlorophyceae</taxon>
        <taxon>CS clade</taxon>
        <taxon>Chlamydomonadales</taxon>
        <taxon>Chlamydomonadaceae</taxon>
        <taxon>Chlamydomonas</taxon>
    </lineage>
</organism>
<keyword evidence="4 7" id="KW-1133">Transmembrane helix</keyword>
<comment type="caution">
    <text evidence="8">The sequence shown here is derived from an EMBL/GenBank/DDBJ whole genome shotgun (WGS) entry which is preliminary data.</text>
</comment>
<reference evidence="8" key="1">
    <citation type="journal article" date="2020" name="bioRxiv">
        <title>Comparative genomics of Chlamydomonas.</title>
        <authorList>
            <person name="Craig R.J."/>
            <person name="Hasan A.R."/>
            <person name="Ness R.W."/>
            <person name="Keightley P.D."/>
        </authorList>
    </citation>
    <scope>NUCLEOTIDE SEQUENCE</scope>
    <source>
        <strain evidence="8">CCAP 11/173</strain>
    </source>
</reference>
<dbReference type="OrthoDB" id="536910at2759"/>
<gene>
    <name evidence="8" type="ORF">HYH02_000534</name>
</gene>
<dbReference type="PANTHER" id="PTHR12703">
    <property type="entry name" value="TRANSMEMBRANE PROTEIN 33"/>
    <property type="match status" value="1"/>
</dbReference>
<name>A0A835WWG9_9CHLO</name>
<dbReference type="EMBL" id="JAEHOD010000001">
    <property type="protein sequence ID" value="KAG2454697.1"/>
    <property type="molecule type" value="Genomic_DNA"/>
</dbReference>
<evidence type="ECO:0000256" key="4">
    <source>
        <dbReference type="ARBA" id="ARBA00022989"/>
    </source>
</evidence>
<keyword evidence="9" id="KW-1185">Reference proteome</keyword>
<dbReference type="AlphaFoldDB" id="A0A835WWG9"/>
<feature type="transmembrane region" description="Helical" evidence="7">
    <location>
        <begin position="261"/>
        <end position="280"/>
    </location>
</feature>
<evidence type="ECO:0000256" key="6">
    <source>
        <dbReference type="SAM" id="MobiDB-lite"/>
    </source>
</evidence>
<comment type="similarity">
    <text evidence="2">Belongs to the PER33/POM33 family.</text>
</comment>